<gene>
    <name evidence="2" type="ORF">FB473_001681</name>
</gene>
<feature type="transmembrane region" description="Helical" evidence="1">
    <location>
        <begin position="282"/>
        <end position="299"/>
    </location>
</feature>
<feature type="transmembrane region" description="Helical" evidence="1">
    <location>
        <begin position="335"/>
        <end position="356"/>
    </location>
</feature>
<feature type="transmembrane region" description="Helical" evidence="1">
    <location>
        <begin position="23"/>
        <end position="49"/>
    </location>
</feature>
<comment type="caution">
    <text evidence="2">The sequence shown here is derived from an EMBL/GenBank/DDBJ whole genome shotgun (WGS) entry which is preliminary data.</text>
</comment>
<feature type="transmembrane region" description="Helical" evidence="1">
    <location>
        <begin position="311"/>
        <end position="329"/>
    </location>
</feature>
<keyword evidence="1" id="KW-0812">Transmembrane</keyword>
<feature type="transmembrane region" description="Helical" evidence="1">
    <location>
        <begin position="124"/>
        <end position="146"/>
    </location>
</feature>
<evidence type="ECO:0000313" key="3">
    <source>
        <dbReference type="Proteomes" id="UP000749311"/>
    </source>
</evidence>
<dbReference type="PANTHER" id="PTHR11328">
    <property type="entry name" value="MAJOR FACILITATOR SUPERFAMILY DOMAIN-CONTAINING PROTEIN"/>
    <property type="match status" value="1"/>
</dbReference>
<dbReference type="PANTHER" id="PTHR11328:SF24">
    <property type="entry name" value="MAJOR FACILITATOR SUPERFAMILY (MFS) PROFILE DOMAIN-CONTAINING PROTEIN"/>
    <property type="match status" value="1"/>
</dbReference>
<feature type="transmembrane region" description="Helical" evidence="1">
    <location>
        <begin position="244"/>
        <end position="270"/>
    </location>
</feature>
<keyword evidence="1" id="KW-1133">Transmembrane helix</keyword>
<evidence type="ECO:0000256" key="1">
    <source>
        <dbReference type="SAM" id="Phobius"/>
    </source>
</evidence>
<sequence>MATDAEPAARASLSAEPQPDTPIWRYASAFLGMSIPINMIRGSMLLYYVDLHGLDARAYGVVMTVYAILDAIDNPVLGWFSDRTRTRFGRRRPWLLVGATVLAACFVGFFSAPDDLSGLGLVAWFTFFALTCEAADSMLGANYGALLPEVYPAERRRASANAARQGAQLIGMVVSLALTPMLATQVLGSQETTIGFTRTALIYAVIAWVVIAFMVVSVRENPHHAESTKPAFFGSIWDIVRTRLFWQIGIASACYLIPLAMLLAGVQLYVKYALGLPVGDALWIQLVVIVLAGVGLATWAQVIRRVGAPKVWRAAFIVLAVGFVPLYFANSLVTTMAAGAVIAVGWSGLMATNDLIQARMLDEDARRTGLHREGIYLAAFGFFGRLSGMVNGLAVSSLGYLFGYYSGDDPGPDPGAAFRFYMSICPLAVALIGVVLSRIIKVPDANREVIV</sequence>
<dbReference type="InterPro" id="IPR036259">
    <property type="entry name" value="MFS_trans_sf"/>
</dbReference>
<dbReference type="SUPFAM" id="SSF103473">
    <property type="entry name" value="MFS general substrate transporter"/>
    <property type="match status" value="1"/>
</dbReference>
<feature type="transmembrane region" description="Helical" evidence="1">
    <location>
        <begin position="167"/>
        <end position="188"/>
    </location>
</feature>
<name>A0ABX0SJZ4_9ACTN</name>
<accession>A0ABX0SJZ4</accession>
<dbReference type="EMBL" id="JAAMOZ010000001">
    <property type="protein sequence ID" value="NIH57036.1"/>
    <property type="molecule type" value="Genomic_DNA"/>
</dbReference>
<organism evidence="2 3">
    <name type="scientific">Brooklawnia cerclae</name>
    <dbReference type="NCBI Taxonomy" id="349934"/>
    <lineage>
        <taxon>Bacteria</taxon>
        <taxon>Bacillati</taxon>
        <taxon>Actinomycetota</taxon>
        <taxon>Actinomycetes</taxon>
        <taxon>Propionibacteriales</taxon>
        <taxon>Propionibacteriaceae</taxon>
        <taxon>Brooklawnia</taxon>
    </lineage>
</organism>
<dbReference type="Proteomes" id="UP000749311">
    <property type="component" value="Unassembled WGS sequence"/>
</dbReference>
<keyword evidence="3" id="KW-1185">Reference proteome</keyword>
<protein>
    <submittedName>
        <fullName evidence="2">GPH family glycoside/pentoside/hexuronide:cation symporter</fullName>
    </submittedName>
</protein>
<feature type="transmembrane region" description="Helical" evidence="1">
    <location>
        <begin position="376"/>
        <end position="400"/>
    </location>
</feature>
<dbReference type="InterPro" id="IPR039672">
    <property type="entry name" value="MFS_2"/>
</dbReference>
<dbReference type="Gene3D" id="1.20.1250.20">
    <property type="entry name" value="MFS general substrate transporter like domains"/>
    <property type="match status" value="1"/>
</dbReference>
<keyword evidence="1" id="KW-0472">Membrane</keyword>
<feature type="transmembrane region" description="Helical" evidence="1">
    <location>
        <begin position="93"/>
        <end position="112"/>
    </location>
</feature>
<evidence type="ECO:0000313" key="2">
    <source>
        <dbReference type="EMBL" id="NIH57036.1"/>
    </source>
</evidence>
<dbReference type="RefSeq" id="WP_167166431.1">
    <property type="nucleotide sequence ID" value="NZ_BAAAOO010000011.1"/>
</dbReference>
<reference evidence="2 3" key="1">
    <citation type="submission" date="2020-02" db="EMBL/GenBank/DDBJ databases">
        <title>Sequencing the genomes of 1000 actinobacteria strains.</title>
        <authorList>
            <person name="Klenk H.-P."/>
        </authorList>
    </citation>
    <scope>NUCLEOTIDE SEQUENCE [LARGE SCALE GENOMIC DNA]</scope>
    <source>
        <strain evidence="2 3">DSM 19609</strain>
    </source>
</reference>
<feature type="transmembrane region" description="Helical" evidence="1">
    <location>
        <begin position="420"/>
        <end position="440"/>
    </location>
</feature>
<feature type="transmembrane region" description="Helical" evidence="1">
    <location>
        <begin position="200"/>
        <end position="218"/>
    </location>
</feature>
<proteinExistence type="predicted"/>
<dbReference type="Pfam" id="PF13347">
    <property type="entry name" value="MFS_2"/>
    <property type="match status" value="1"/>
</dbReference>